<feature type="non-terminal residue" evidence="1">
    <location>
        <position position="449"/>
    </location>
</feature>
<comment type="caution">
    <text evidence="1">The sequence shown here is derived from an EMBL/GenBank/DDBJ whole genome shotgun (WGS) entry which is preliminary data.</text>
</comment>
<proteinExistence type="predicted"/>
<protein>
    <submittedName>
        <fullName evidence="1">Uncharacterized protein</fullName>
    </submittedName>
</protein>
<dbReference type="Proteomes" id="UP001140234">
    <property type="component" value="Unassembled WGS sequence"/>
</dbReference>
<organism evidence="1 2">
    <name type="scientific">Coemansia nantahalensis</name>
    <dbReference type="NCBI Taxonomy" id="2789366"/>
    <lineage>
        <taxon>Eukaryota</taxon>
        <taxon>Fungi</taxon>
        <taxon>Fungi incertae sedis</taxon>
        <taxon>Zoopagomycota</taxon>
        <taxon>Kickxellomycotina</taxon>
        <taxon>Kickxellomycetes</taxon>
        <taxon>Kickxellales</taxon>
        <taxon>Kickxellaceae</taxon>
        <taxon>Coemansia</taxon>
    </lineage>
</organism>
<accession>A0ACC1JWW4</accession>
<name>A0ACC1JWW4_9FUNG</name>
<dbReference type="EMBL" id="JANBUJ010001048">
    <property type="protein sequence ID" value="KAJ2768957.1"/>
    <property type="molecule type" value="Genomic_DNA"/>
</dbReference>
<sequence length="449" mass="48673">MRVACALLRLLALTAAVAASSLGRRRQETDIGTHPSTHKSAVLFKNGYQTSCEIALVTRAHGFIAANCFDYTSGTTLDPATEYAVFLDDDASGTVVLQFALEFADIAIHPNYDPDTFANNIAVIKFNMANPGDWSSYISLNPDAAGVDTYVRRTLGNVDNRWNAIQVHEQDGDNAECSAVPGMYNSNPGWMACTTSNVQSVNRTSCSVPYGTKYSSYDRLSMPSGIYSHSVIYGSDSCSGKARWLNYYTHLWPYVGFFYSSTGRYVAMYNGTDNNFWDTGVIYSMKNESPPPIAGTTTMGGDFYAAQRSSKAPPSSITSTSSSKPKPSQSSRSPGASESDEAGSPDSPTDSEEAMRSNDRQSGSDSTTTRDSEGLTRAQKIIIGVVVPVVGLLVLVGLALLFNIWRSKRQDHAWDPRSQTAALQNAAWDLGGEQPHTPPPYEQSRHASV</sequence>
<gene>
    <name evidence="1" type="ORF">IWQ57_003312</name>
</gene>
<evidence type="ECO:0000313" key="2">
    <source>
        <dbReference type="Proteomes" id="UP001140234"/>
    </source>
</evidence>
<reference evidence="1" key="1">
    <citation type="submission" date="2022-07" db="EMBL/GenBank/DDBJ databases">
        <title>Phylogenomic reconstructions and comparative analyses of Kickxellomycotina fungi.</title>
        <authorList>
            <person name="Reynolds N.K."/>
            <person name="Stajich J.E."/>
            <person name="Barry K."/>
            <person name="Grigoriev I.V."/>
            <person name="Crous P."/>
            <person name="Smith M.E."/>
        </authorList>
    </citation>
    <scope>NUCLEOTIDE SEQUENCE</scope>
    <source>
        <strain evidence="1">CBS 109366</strain>
    </source>
</reference>
<evidence type="ECO:0000313" key="1">
    <source>
        <dbReference type="EMBL" id="KAJ2768957.1"/>
    </source>
</evidence>
<keyword evidence="2" id="KW-1185">Reference proteome</keyword>